<dbReference type="CDD" id="cd04773">
    <property type="entry name" value="HTH_TioE_rpt2"/>
    <property type="match status" value="1"/>
</dbReference>
<organism evidence="3 4">
    <name type="scientific">Actinoplanes hulinensis</name>
    <dbReference type="NCBI Taxonomy" id="1144547"/>
    <lineage>
        <taxon>Bacteria</taxon>
        <taxon>Bacillati</taxon>
        <taxon>Actinomycetota</taxon>
        <taxon>Actinomycetes</taxon>
        <taxon>Micromonosporales</taxon>
        <taxon>Micromonosporaceae</taxon>
        <taxon>Actinoplanes</taxon>
    </lineage>
</organism>
<dbReference type="InterPro" id="IPR009061">
    <property type="entry name" value="DNA-bd_dom_put_sf"/>
</dbReference>
<gene>
    <name evidence="3" type="ORF">KZ829_19640</name>
</gene>
<dbReference type="PROSITE" id="PS00552">
    <property type="entry name" value="HTH_MERR_1"/>
    <property type="match status" value="1"/>
</dbReference>
<dbReference type="PANTHER" id="PTHR30204:SF93">
    <property type="entry name" value="HTH MERR-TYPE DOMAIN-CONTAINING PROTEIN"/>
    <property type="match status" value="1"/>
</dbReference>
<sequence>MTSTVSLNQRLKLSFDLPGESALKSQNGVHRPVDLARAHGLSAQAIRNYERAGVIPPAGRTASGYRIYTGDHVGALAAYLGLIPGYGHATAGEIMRAVLRDDIDAALALIDAAHVQSRRDRDTVAAVAAALVEAPSGPPSDRPLPVGALAHRLGLTPATLRKWERAGILTPERSKGARVYSPDDVRDAELAHLLRRGGYLLDHIATVIEQVRAAGGPGPLAASIEQWRERLTARGRAMLTGSARLAEFLERTDAAPPVGVTGGAAHLGDQYGKSR</sequence>
<dbReference type="PANTHER" id="PTHR30204">
    <property type="entry name" value="REDOX-CYCLING DRUG-SENSING TRANSCRIPTIONAL ACTIVATOR SOXR"/>
    <property type="match status" value="1"/>
</dbReference>
<comment type="caution">
    <text evidence="3">The sequence shown here is derived from an EMBL/GenBank/DDBJ whole genome shotgun (WGS) entry which is preliminary data.</text>
</comment>
<dbReference type="InterPro" id="IPR047057">
    <property type="entry name" value="MerR_fam"/>
</dbReference>
<name>A0ABS7B4K0_9ACTN</name>
<evidence type="ECO:0000313" key="3">
    <source>
        <dbReference type="EMBL" id="MBW6435958.1"/>
    </source>
</evidence>
<keyword evidence="1" id="KW-0238">DNA-binding</keyword>
<dbReference type="SMART" id="SM00422">
    <property type="entry name" value="HTH_MERR"/>
    <property type="match status" value="2"/>
</dbReference>
<evidence type="ECO:0000256" key="1">
    <source>
        <dbReference type="ARBA" id="ARBA00023125"/>
    </source>
</evidence>
<dbReference type="Proteomes" id="UP001519863">
    <property type="component" value="Unassembled WGS sequence"/>
</dbReference>
<proteinExistence type="predicted"/>
<evidence type="ECO:0000313" key="4">
    <source>
        <dbReference type="Proteomes" id="UP001519863"/>
    </source>
</evidence>
<accession>A0ABS7B4K0</accession>
<feature type="domain" description="HTH merR-type" evidence="2">
    <location>
        <begin position="35"/>
        <end position="73"/>
    </location>
</feature>
<dbReference type="Pfam" id="PF00376">
    <property type="entry name" value="MerR"/>
    <property type="match status" value="1"/>
</dbReference>
<evidence type="ECO:0000259" key="2">
    <source>
        <dbReference type="PROSITE" id="PS50937"/>
    </source>
</evidence>
<dbReference type="Gene3D" id="1.10.1660.10">
    <property type="match status" value="2"/>
</dbReference>
<dbReference type="PROSITE" id="PS50937">
    <property type="entry name" value="HTH_MERR_2"/>
    <property type="match status" value="2"/>
</dbReference>
<keyword evidence="4" id="KW-1185">Reference proteome</keyword>
<protein>
    <submittedName>
        <fullName evidence="3">TioE family transcriptional regulator</fullName>
    </submittedName>
</protein>
<feature type="domain" description="HTH merR-type" evidence="2">
    <location>
        <begin position="143"/>
        <end position="210"/>
    </location>
</feature>
<dbReference type="Pfam" id="PF13411">
    <property type="entry name" value="MerR_1"/>
    <property type="match status" value="1"/>
</dbReference>
<dbReference type="InterPro" id="IPR000551">
    <property type="entry name" value="MerR-type_HTH_dom"/>
</dbReference>
<dbReference type="SUPFAM" id="SSF46955">
    <property type="entry name" value="Putative DNA-binding domain"/>
    <property type="match status" value="2"/>
</dbReference>
<reference evidence="3 4" key="1">
    <citation type="journal article" date="2013" name="Antonie Van Leeuwenhoek">
        <title>Actinoplanes hulinensis sp. nov., a novel actinomycete isolated from soybean root (Glycine max (L.) Merr).</title>
        <authorList>
            <person name="Shen Y."/>
            <person name="Liu C."/>
            <person name="Wang X."/>
            <person name="Zhao J."/>
            <person name="Jia F."/>
            <person name="Zhang Y."/>
            <person name="Wang L."/>
            <person name="Yang D."/>
            <person name="Xiang W."/>
        </authorList>
    </citation>
    <scope>NUCLEOTIDE SEQUENCE [LARGE SCALE GENOMIC DNA]</scope>
    <source>
        <strain evidence="3 4">NEAU-M9</strain>
    </source>
</reference>
<dbReference type="EMBL" id="JAHXZI010000010">
    <property type="protein sequence ID" value="MBW6435958.1"/>
    <property type="molecule type" value="Genomic_DNA"/>
</dbReference>